<gene>
    <name evidence="1" type="ORF">VitviT2T_022728</name>
</gene>
<proteinExistence type="predicted"/>
<accession>A0ABY9DAP3</accession>
<protein>
    <recommendedName>
        <fullName evidence="3">DUF295 domain-containing protein</fullName>
    </recommendedName>
</protein>
<dbReference type="Proteomes" id="UP001227230">
    <property type="component" value="Chromosome 15"/>
</dbReference>
<evidence type="ECO:0000313" key="2">
    <source>
        <dbReference type="Proteomes" id="UP001227230"/>
    </source>
</evidence>
<evidence type="ECO:0008006" key="3">
    <source>
        <dbReference type="Google" id="ProtNLM"/>
    </source>
</evidence>
<keyword evidence="2" id="KW-1185">Reference proteome</keyword>
<reference evidence="1 2" key="1">
    <citation type="journal article" date="2023" name="Hortic Res">
        <title>The complete reference genome for grapevine (Vitis vinifera L.) genetics and breeding.</title>
        <authorList>
            <person name="Shi X."/>
            <person name="Cao S."/>
            <person name="Wang X."/>
            <person name="Huang S."/>
            <person name="Wang Y."/>
            <person name="Liu Z."/>
            <person name="Liu W."/>
            <person name="Leng X."/>
            <person name="Peng Y."/>
            <person name="Wang N."/>
            <person name="Wang Y."/>
            <person name="Ma Z."/>
            <person name="Xu X."/>
            <person name="Zhang F."/>
            <person name="Xue H."/>
            <person name="Zhong H."/>
            <person name="Wang Y."/>
            <person name="Zhang K."/>
            <person name="Velt A."/>
            <person name="Avia K."/>
            <person name="Holtgrawe D."/>
            <person name="Grimplet J."/>
            <person name="Matus J.T."/>
            <person name="Ware D."/>
            <person name="Wu X."/>
            <person name="Wang H."/>
            <person name="Liu C."/>
            <person name="Fang Y."/>
            <person name="Rustenholz C."/>
            <person name="Cheng Z."/>
            <person name="Xiao H."/>
            <person name="Zhou Y."/>
        </authorList>
    </citation>
    <scope>NUCLEOTIDE SEQUENCE [LARGE SCALE GENOMIC DNA]</scope>
    <source>
        <strain evidence="2">cv. Pinot noir / PN40024</strain>
        <tissue evidence="1">Leaf</tissue>
    </source>
</reference>
<name>A0ABY9DAP3_VITVI</name>
<sequence length="120" mass="13851">MQSVWHREGRLLFVSLEHGDLVVFEECVYEGEHSMFDSGVYYFINSGQRKTILWSSVIQIGVINIDSPLSSFLWNNHHVRQPFRIFNFLDKPGCQQLVHLRLDDPLPVTVEVSNFLADGS</sequence>
<evidence type="ECO:0000313" key="1">
    <source>
        <dbReference type="EMBL" id="WKA04718.1"/>
    </source>
</evidence>
<organism evidence="1 2">
    <name type="scientific">Vitis vinifera</name>
    <name type="common">Grape</name>
    <dbReference type="NCBI Taxonomy" id="29760"/>
    <lineage>
        <taxon>Eukaryota</taxon>
        <taxon>Viridiplantae</taxon>
        <taxon>Streptophyta</taxon>
        <taxon>Embryophyta</taxon>
        <taxon>Tracheophyta</taxon>
        <taxon>Spermatophyta</taxon>
        <taxon>Magnoliopsida</taxon>
        <taxon>eudicotyledons</taxon>
        <taxon>Gunneridae</taxon>
        <taxon>Pentapetalae</taxon>
        <taxon>rosids</taxon>
        <taxon>Vitales</taxon>
        <taxon>Vitaceae</taxon>
        <taxon>Viteae</taxon>
        <taxon>Vitis</taxon>
    </lineage>
</organism>
<dbReference type="EMBL" id="CP126662">
    <property type="protein sequence ID" value="WKA04718.1"/>
    <property type="molecule type" value="Genomic_DNA"/>
</dbReference>